<accession>A0A644ZGJ7</accession>
<dbReference type="EMBL" id="VSSQ01008850">
    <property type="protein sequence ID" value="MPM40022.1"/>
    <property type="molecule type" value="Genomic_DNA"/>
</dbReference>
<comment type="caution">
    <text evidence="2">The sequence shown here is derived from an EMBL/GenBank/DDBJ whole genome shotgun (WGS) entry which is preliminary data.</text>
</comment>
<proteinExistence type="predicted"/>
<protein>
    <recommendedName>
        <fullName evidence="3">Tryptophan transport protein</fullName>
    </recommendedName>
</protein>
<keyword evidence="1" id="KW-0472">Membrane</keyword>
<evidence type="ECO:0000256" key="1">
    <source>
        <dbReference type="SAM" id="Phobius"/>
    </source>
</evidence>
<evidence type="ECO:0000313" key="2">
    <source>
        <dbReference type="EMBL" id="MPM40022.1"/>
    </source>
</evidence>
<keyword evidence="1" id="KW-1133">Transmembrane helix</keyword>
<reference evidence="2" key="1">
    <citation type="submission" date="2019-08" db="EMBL/GenBank/DDBJ databases">
        <authorList>
            <person name="Kucharzyk K."/>
            <person name="Murdoch R.W."/>
            <person name="Higgins S."/>
            <person name="Loffler F."/>
        </authorList>
    </citation>
    <scope>NUCLEOTIDE SEQUENCE</scope>
</reference>
<dbReference type="AlphaFoldDB" id="A0A644ZGJ7"/>
<feature type="transmembrane region" description="Helical" evidence="1">
    <location>
        <begin position="73"/>
        <end position="93"/>
    </location>
</feature>
<evidence type="ECO:0008006" key="3">
    <source>
        <dbReference type="Google" id="ProtNLM"/>
    </source>
</evidence>
<gene>
    <name evidence="2" type="ORF">SDC9_86660</name>
</gene>
<name>A0A644ZGJ7_9ZZZZ</name>
<keyword evidence="1" id="KW-0812">Transmembrane</keyword>
<feature type="transmembrane region" description="Helical" evidence="1">
    <location>
        <begin position="127"/>
        <end position="149"/>
    </location>
</feature>
<organism evidence="2">
    <name type="scientific">bioreactor metagenome</name>
    <dbReference type="NCBI Taxonomy" id="1076179"/>
    <lineage>
        <taxon>unclassified sequences</taxon>
        <taxon>metagenomes</taxon>
        <taxon>ecological metagenomes</taxon>
    </lineage>
</organism>
<dbReference type="Gene3D" id="1.10.1760.20">
    <property type="match status" value="1"/>
</dbReference>
<feature type="transmembrane region" description="Helical" evidence="1">
    <location>
        <begin position="40"/>
        <end position="61"/>
    </location>
</feature>
<sequence length="160" mass="17040">MYREKLQLLTETALLAAFITVSGAFKLPGLFPGTEFQLSAPVAVAVCGVFGIKKYLAAGILSSMVGLMLGTQNVFNVLIAMIFRVVVAIIYYFCGKNKFFYIFSGPIATFSARICLSVVVGKAAIPLVLAAAPGMLYTALCAGMIATVLEKVILTVRRTA</sequence>